<dbReference type="Proteomes" id="UP000317371">
    <property type="component" value="Unassembled WGS sequence"/>
</dbReference>
<dbReference type="GO" id="GO:0016747">
    <property type="term" value="F:acyltransferase activity, transferring groups other than amino-acyl groups"/>
    <property type="evidence" value="ECO:0007669"/>
    <property type="project" value="InterPro"/>
</dbReference>
<name>A0A540VEI9_9CHLR</name>
<keyword evidence="2" id="KW-0808">Transferase</keyword>
<dbReference type="OrthoDB" id="159841at2"/>
<dbReference type="PROSITE" id="PS51186">
    <property type="entry name" value="GNAT"/>
    <property type="match status" value="1"/>
</dbReference>
<dbReference type="PANTHER" id="PTHR41368:SF1">
    <property type="entry name" value="PROTEIN YGHO"/>
    <property type="match status" value="1"/>
</dbReference>
<dbReference type="InterPro" id="IPR039968">
    <property type="entry name" value="BcerS-like"/>
</dbReference>
<reference evidence="2 3" key="1">
    <citation type="submission" date="2019-06" db="EMBL/GenBank/DDBJ databases">
        <title>Genome sequence of Litorilinea aerophila BAA-2444.</title>
        <authorList>
            <person name="Maclea K.S."/>
            <person name="Maurais E.G."/>
            <person name="Iannazzi L.C."/>
        </authorList>
    </citation>
    <scope>NUCLEOTIDE SEQUENCE [LARGE SCALE GENOMIC DNA]</scope>
    <source>
        <strain evidence="2 3">ATCC BAA-2444</strain>
    </source>
</reference>
<dbReference type="Pfam" id="PF00583">
    <property type="entry name" value="Acetyltransf_1"/>
    <property type="match status" value="1"/>
</dbReference>
<feature type="domain" description="N-acetyltransferase" evidence="1">
    <location>
        <begin position="214"/>
        <end position="374"/>
    </location>
</feature>
<dbReference type="InterPro" id="IPR016181">
    <property type="entry name" value="Acyl_CoA_acyltransferase"/>
</dbReference>
<dbReference type="RefSeq" id="WP_141610648.1">
    <property type="nucleotide sequence ID" value="NZ_VIGC02000016.1"/>
</dbReference>
<dbReference type="SUPFAM" id="SSF55729">
    <property type="entry name" value="Acyl-CoA N-acyltransferases (Nat)"/>
    <property type="match status" value="1"/>
</dbReference>
<organism evidence="2 3">
    <name type="scientific">Litorilinea aerophila</name>
    <dbReference type="NCBI Taxonomy" id="1204385"/>
    <lineage>
        <taxon>Bacteria</taxon>
        <taxon>Bacillati</taxon>
        <taxon>Chloroflexota</taxon>
        <taxon>Caldilineae</taxon>
        <taxon>Caldilineales</taxon>
        <taxon>Caldilineaceae</taxon>
        <taxon>Litorilinea</taxon>
    </lineage>
</organism>
<evidence type="ECO:0000259" key="1">
    <source>
        <dbReference type="PROSITE" id="PS51186"/>
    </source>
</evidence>
<dbReference type="CDD" id="cd04301">
    <property type="entry name" value="NAT_SF"/>
    <property type="match status" value="1"/>
</dbReference>
<evidence type="ECO:0000313" key="3">
    <source>
        <dbReference type="Proteomes" id="UP000317371"/>
    </source>
</evidence>
<dbReference type="AlphaFoldDB" id="A0A540VEI9"/>
<evidence type="ECO:0000313" key="2">
    <source>
        <dbReference type="EMBL" id="TQE95157.1"/>
    </source>
</evidence>
<dbReference type="EMBL" id="VIGC01000016">
    <property type="protein sequence ID" value="TQE95157.1"/>
    <property type="molecule type" value="Genomic_DNA"/>
</dbReference>
<dbReference type="Gene3D" id="3.40.630.30">
    <property type="match status" value="1"/>
</dbReference>
<dbReference type="PANTHER" id="PTHR41368">
    <property type="entry name" value="PROTEIN YGHO"/>
    <property type="match status" value="1"/>
</dbReference>
<dbReference type="InParanoid" id="A0A540VEI9"/>
<dbReference type="InterPro" id="IPR000182">
    <property type="entry name" value="GNAT_dom"/>
</dbReference>
<comment type="caution">
    <text evidence="2">The sequence shown here is derived from an EMBL/GenBank/DDBJ whole genome shotgun (WGS) entry which is preliminary data.</text>
</comment>
<keyword evidence="3" id="KW-1185">Reference proteome</keyword>
<sequence length="374" mass="42200">MLHGYFNYTSQMAEDRWARGTFLRRWWHIYARDPRWVPPFYPQLRHALQPGRTPHLDRQAPLLIHLEALPGRRRSDQGGWTTSGLAMEEGVAAAVFLVDPRRQDRTAHLALLRCVNDEESLERLLAAAMEPLWARGCRRILGPMALSPHLHQGLLQDHFHLLPPLHTPYNPPYLPELVEGLMEPVSTARLFEVAVSGPAERPEGPARLVPCTAAELATVPLSLWAAATADWGDFPAPDAPEVAFLSQWVGIWPVWGWLAVVGEQPVGFVWLQPDLAAQLRRARGGRPLPWRWWLRWRSRRPVSAGRLLWGGVLPAWRGQGIGTQLWQQALATAWEQGWRTLTVGPLPESSPGAGFLQKRGASPRQRYALYATEL</sequence>
<proteinExistence type="predicted"/>
<accession>A0A540VEI9</accession>
<gene>
    <name evidence="2" type="ORF">FKZ61_13400</name>
</gene>
<protein>
    <submittedName>
        <fullName evidence="2">GNAT family N-acetyltransferase</fullName>
    </submittedName>
</protein>